<dbReference type="Gene3D" id="1.10.606.20">
    <property type="match status" value="1"/>
</dbReference>
<evidence type="ECO:0000313" key="2">
    <source>
        <dbReference type="EMBL" id="CAF3987370.1"/>
    </source>
</evidence>
<dbReference type="AlphaFoldDB" id="A0A8S2EIZ7"/>
<protein>
    <recommendedName>
        <fullName evidence="4">Vanadium-dependent haloperoxidase</fullName>
    </recommendedName>
</protein>
<gene>
    <name evidence="1" type="ORF">OVA965_LOCUS22823</name>
    <name evidence="2" type="ORF">TMI583_LOCUS23537</name>
</gene>
<dbReference type="InterPro" id="IPR052559">
    <property type="entry name" value="V-haloperoxidase"/>
</dbReference>
<accession>A0A8S2EIZ7</accession>
<proteinExistence type="predicted"/>
<dbReference type="PANTHER" id="PTHR34599">
    <property type="entry name" value="PEROXIDASE-RELATED"/>
    <property type="match status" value="1"/>
</dbReference>
<dbReference type="PANTHER" id="PTHR34599:SF1">
    <property type="entry name" value="PHOSPHATIDIC ACID PHOSPHATASE TYPE 2_HALOPEROXIDASE DOMAIN-CONTAINING PROTEIN"/>
    <property type="match status" value="1"/>
</dbReference>
<dbReference type="SUPFAM" id="SSF48317">
    <property type="entry name" value="Acid phosphatase/Vanadium-dependent haloperoxidase"/>
    <property type="match status" value="1"/>
</dbReference>
<dbReference type="InterPro" id="IPR036938">
    <property type="entry name" value="PAP2/HPO_sf"/>
</dbReference>
<comment type="caution">
    <text evidence="1">The sequence shown here is derived from an EMBL/GenBank/DDBJ whole genome shotgun (WGS) entry which is preliminary data.</text>
</comment>
<dbReference type="EMBL" id="CAJNOK010013014">
    <property type="protein sequence ID" value="CAF1176199.1"/>
    <property type="molecule type" value="Genomic_DNA"/>
</dbReference>
<sequence>MSDAANSIYPIYASYFGRVKAKPGASVAAAIVIAFNNTFSNRLATRPNATDATRPELSESQLNFYLNNVANFTADQLNRIQDSPKNIRHGIDVGVNIAKMVINARANDGYLTVVPVIAPPCNKIGLWCPEDSFTGAYSPAGLPAAQIAEQKPFAMKSPSEFRVVPPLNPASDDFLYNLNITYLFGGQNSLYRTAESSNQAFWWAQSGAHAVTSRLFDAIVTNGNMLLSLHDTARKLALVLASVGDAFIANSDSKKRYLAWRPFQAIHYYIDPTWKPYLPTPGNPEYPAGHPQVTGAGAAALRLVFKYDKFPCPITIPNSNTNPLTQTFVSLTNVMEDVIEARVKGGMHLPSSGSIAVQYGTLIAQNVHKSLLPVLK</sequence>
<evidence type="ECO:0000313" key="3">
    <source>
        <dbReference type="Proteomes" id="UP000677228"/>
    </source>
</evidence>
<dbReference type="EMBL" id="CAJOBA010034538">
    <property type="protein sequence ID" value="CAF3987370.1"/>
    <property type="molecule type" value="Genomic_DNA"/>
</dbReference>
<evidence type="ECO:0000313" key="1">
    <source>
        <dbReference type="EMBL" id="CAF1176199.1"/>
    </source>
</evidence>
<dbReference type="Proteomes" id="UP000677228">
    <property type="component" value="Unassembled WGS sequence"/>
</dbReference>
<evidence type="ECO:0008006" key="4">
    <source>
        <dbReference type="Google" id="ProtNLM"/>
    </source>
</evidence>
<reference evidence="1" key="1">
    <citation type="submission" date="2021-02" db="EMBL/GenBank/DDBJ databases">
        <authorList>
            <person name="Nowell W R."/>
        </authorList>
    </citation>
    <scope>NUCLEOTIDE SEQUENCE</scope>
</reference>
<dbReference type="CDD" id="cd03398">
    <property type="entry name" value="PAP2_haloperoxidase"/>
    <property type="match status" value="1"/>
</dbReference>
<organism evidence="1 3">
    <name type="scientific">Didymodactylos carnosus</name>
    <dbReference type="NCBI Taxonomy" id="1234261"/>
    <lineage>
        <taxon>Eukaryota</taxon>
        <taxon>Metazoa</taxon>
        <taxon>Spiralia</taxon>
        <taxon>Gnathifera</taxon>
        <taxon>Rotifera</taxon>
        <taxon>Eurotatoria</taxon>
        <taxon>Bdelloidea</taxon>
        <taxon>Philodinida</taxon>
        <taxon>Philodinidae</taxon>
        <taxon>Didymodactylos</taxon>
    </lineage>
</organism>
<dbReference type="Proteomes" id="UP000682733">
    <property type="component" value="Unassembled WGS sequence"/>
</dbReference>
<name>A0A8S2EIZ7_9BILA</name>